<organism evidence="11 12">
    <name type="scientific">Ramlibacter cellulosilyticus</name>
    <dbReference type="NCBI Taxonomy" id="2764187"/>
    <lineage>
        <taxon>Bacteria</taxon>
        <taxon>Pseudomonadati</taxon>
        <taxon>Pseudomonadota</taxon>
        <taxon>Betaproteobacteria</taxon>
        <taxon>Burkholderiales</taxon>
        <taxon>Comamonadaceae</taxon>
        <taxon>Ramlibacter</taxon>
    </lineage>
</organism>
<dbReference type="GO" id="GO:0005886">
    <property type="term" value="C:plasma membrane"/>
    <property type="evidence" value="ECO:0007669"/>
    <property type="project" value="UniProtKB-SubCell"/>
</dbReference>
<comment type="subunit">
    <text evidence="9">The complex comprises the extracytoplasmic solute receptor protein and the two transmembrane proteins.</text>
</comment>
<feature type="transmembrane region" description="Helical" evidence="9">
    <location>
        <begin position="152"/>
        <end position="170"/>
    </location>
</feature>
<dbReference type="Pfam" id="PF04290">
    <property type="entry name" value="DctQ"/>
    <property type="match status" value="1"/>
</dbReference>
<feature type="transmembrane region" description="Helical" evidence="9">
    <location>
        <begin position="37"/>
        <end position="56"/>
    </location>
</feature>
<keyword evidence="2 9" id="KW-0813">Transport</keyword>
<evidence type="ECO:0000256" key="5">
    <source>
        <dbReference type="ARBA" id="ARBA00022692"/>
    </source>
</evidence>
<evidence type="ECO:0000256" key="7">
    <source>
        <dbReference type="ARBA" id="ARBA00023136"/>
    </source>
</evidence>
<feature type="transmembrane region" description="Helical" evidence="9">
    <location>
        <begin position="71"/>
        <end position="89"/>
    </location>
</feature>
<evidence type="ECO:0000256" key="3">
    <source>
        <dbReference type="ARBA" id="ARBA00022475"/>
    </source>
</evidence>
<comment type="similarity">
    <text evidence="8 9">Belongs to the TRAP transporter small permease family.</text>
</comment>
<dbReference type="Proteomes" id="UP000608513">
    <property type="component" value="Unassembled WGS sequence"/>
</dbReference>
<dbReference type="PANTHER" id="PTHR35011:SF11">
    <property type="entry name" value="TRAP TRANSPORTER SMALL PERMEASE PROTEIN"/>
    <property type="match status" value="1"/>
</dbReference>
<gene>
    <name evidence="11" type="ORF">H8N03_25450</name>
</gene>
<keyword evidence="7 9" id="KW-0472">Membrane</keyword>
<comment type="subcellular location">
    <subcellularLocation>
        <location evidence="1 9">Cell inner membrane</location>
        <topology evidence="1 9">Multi-pass membrane protein</topology>
    </subcellularLocation>
</comment>
<feature type="transmembrane region" description="Helical" evidence="9">
    <location>
        <begin position="110"/>
        <end position="132"/>
    </location>
</feature>
<feature type="domain" description="Tripartite ATP-independent periplasmic transporters DctQ component" evidence="10">
    <location>
        <begin position="49"/>
        <end position="176"/>
    </location>
</feature>
<dbReference type="GO" id="GO:0022857">
    <property type="term" value="F:transmembrane transporter activity"/>
    <property type="evidence" value="ECO:0007669"/>
    <property type="project" value="UniProtKB-UniRule"/>
</dbReference>
<keyword evidence="4 9" id="KW-0997">Cell inner membrane</keyword>
<dbReference type="AlphaFoldDB" id="A0A923SDU9"/>
<keyword evidence="12" id="KW-1185">Reference proteome</keyword>
<keyword evidence="5 9" id="KW-0812">Transmembrane</keyword>
<protein>
    <recommendedName>
        <fullName evidence="9">TRAP transporter small permease protein</fullName>
    </recommendedName>
</protein>
<keyword evidence="3" id="KW-1003">Cell membrane</keyword>
<dbReference type="GO" id="GO:0015740">
    <property type="term" value="P:C4-dicarboxylate transport"/>
    <property type="evidence" value="ECO:0007669"/>
    <property type="project" value="TreeGrafter"/>
</dbReference>
<evidence type="ECO:0000256" key="6">
    <source>
        <dbReference type="ARBA" id="ARBA00022989"/>
    </source>
</evidence>
<comment type="caution">
    <text evidence="11">The sequence shown here is derived from an EMBL/GenBank/DDBJ whole genome shotgun (WGS) entry which is preliminary data.</text>
</comment>
<name>A0A923SDU9_9BURK</name>
<evidence type="ECO:0000259" key="10">
    <source>
        <dbReference type="Pfam" id="PF04290"/>
    </source>
</evidence>
<evidence type="ECO:0000256" key="8">
    <source>
        <dbReference type="ARBA" id="ARBA00038436"/>
    </source>
</evidence>
<evidence type="ECO:0000256" key="4">
    <source>
        <dbReference type="ARBA" id="ARBA00022519"/>
    </source>
</evidence>
<sequence length="193" mass="21698">MNTTTTTIDDLPKVMGDDGEFHAQDEAVDLSGTPPEAWVALVFFWILGAVVFYQFFTRYVLNDSAAWTEEIARYLLIATVFTGAVMGVVRNNHIQVDFCYRFLPAPAARAMATLVDIVRIAFFAAAVVLTWLMMDKLGSSSRMTMIDLPMNWVYGICLVAFAAMTVRSVMVMRTHLKRGYSVLERPESSMDDR</sequence>
<dbReference type="EMBL" id="JACORT010000017">
    <property type="protein sequence ID" value="MBC5786309.1"/>
    <property type="molecule type" value="Genomic_DNA"/>
</dbReference>
<comment type="function">
    <text evidence="9">Part of the tripartite ATP-independent periplasmic (TRAP) transport system.</text>
</comment>
<dbReference type="InterPro" id="IPR055348">
    <property type="entry name" value="DctQ"/>
</dbReference>
<accession>A0A923SDU9</accession>
<evidence type="ECO:0000256" key="1">
    <source>
        <dbReference type="ARBA" id="ARBA00004429"/>
    </source>
</evidence>
<reference evidence="11" key="1">
    <citation type="submission" date="2020-08" db="EMBL/GenBank/DDBJ databases">
        <title>Ramlibacter sp. USB13 16S ribosomal RNA gene genome sequencing and assembly.</title>
        <authorList>
            <person name="Kang M."/>
        </authorList>
    </citation>
    <scope>NUCLEOTIDE SEQUENCE</scope>
    <source>
        <strain evidence="11">USB13</strain>
    </source>
</reference>
<dbReference type="InterPro" id="IPR007387">
    <property type="entry name" value="TRAP_DctQ"/>
</dbReference>
<keyword evidence="6 9" id="KW-1133">Transmembrane helix</keyword>
<proteinExistence type="inferred from homology"/>
<evidence type="ECO:0000313" key="12">
    <source>
        <dbReference type="Proteomes" id="UP000608513"/>
    </source>
</evidence>
<dbReference type="PANTHER" id="PTHR35011">
    <property type="entry name" value="2,3-DIKETO-L-GULONATE TRAP TRANSPORTER SMALL PERMEASE PROTEIN YIAM"/>
    <property type="match status" value="1"/>
</dbReference>
<evidence type="ECO:0000256" key="9">
    <source>
        <dbReference type="RuleBase" id="RU369079"/>
    </source>
</evidence>
<dbReference type="RefSeq" id="WP_187079053.1">
    <property type="nucleotide sequence ID" value="NZ_JACORT010000017.1"/>
</dbReference>
<evidence type="ECO:0000313" key="11">
    <source>
        <dbReference type="EMBL" id="MBC5786309.1"/>
    </source>
</evidence>
<evidence type="ECO:0000256" key="2">
    <source>
        <dbReference type="ARBA" id="ARBA00022448"/>
    </source>
</evidence>